<sequence>MAQQINLLTPILAAPRRHFSALAMLQAGALLLLGMLAISLWLGRQADLARRSHAAVQAQTEQERRMLIEALARLPQSGDPKLLEQQLAQLEQQNNELAQQLQALRGGLLKPGHRYSDLLGLLARSVPEPVWLSELRWQPGHLAMQGGTLDPLPLRAWVVGLGSLAPLQGLQIQQVRLEKTGGRVLPPLNSSPGSSTAGSSGSLAGLPAKGPNSWAFEVLLGSAQALPPTGAASQASTGGAR</sequence>
<keyword evidence="3" id="KW-0472">Membrane</keyword>
<keyword evidence="3" id="KW-1133">Transmembrane helix</keyword>
<proteinExistence type="predicted"/>
<keyword evidence="5" id="KW-1185">Reference proteome</keyword>
<accession>A0ABU3P857</accession>
<keyword evidence="1" id="KW-0175">Coiled coil</keyword>
<dbReference type="RefSeq" id="WP_315649260.1">
    <property type="nucleotide sequence ID" value="NZ_JAVXZY010000002.1"/>
</dbReference>
<evidence type="ECO:0000256" key="1">
    <source>
        <dbReference type="SAM" id="Coils"/>
    </source>
</evidence>
<evidence type="ECO:0000313" key="4">
    <source>
        <dbReference type="EMBL" id="MDT8998754.1"/>
    </source>
</evidence>
<feature type="transmembrane region" description="Helical" evidence="3">
    <location>
        <begin position="20"/>
        <end position="42"/>
    </location>
</feature>
<evidence type="ECO:0000256" key="2">
    <source>
        <dbReference type="SAM" id="MobiDB-lite"/>
    </source>
</evidence>
<feature type="coiled-coil region" evidence="1">
    <location>
        <begin position="80"/>
        <end position="107"/>
    </location>
</feature>
<feature type="region of interest" description="Disordered" evidence="2">
    <location>
        <begin position="183"/>
        <end position="204"/>
    </location>
</feature>
<gene>
    <name evidence="4" type="ORF">RQP53_05665</name>
</gene>
<dbReference type="Proteomes" id="UP001246372">
    <property type="component" value="Unassembled WGS sequence"/>
</dbReference>
<keyword evidence="3" id="KW-0812">Transmembrane</keyword>
<organism evidence="4 5">
    <name type="scientific">Roseateles aquae</name>
    <dbReference type="NCBI Taxonomy" id="3077235"/>
    <lineage>
        <taxon>Bacteria</taxon>
        <taxon>Pseudomonadati</taxon>
        <taxon>Pseudomonadota</taxon>
        <taxon>Betaproteobacteria</taxon>
        <taxon>Burkholderiales</taxon>
        <taxon>Sphaerotilaceae</taxon>
        <taxon>Roseateles</taxon>
    </lineage>
</organism>
<feature type="compositionally biased region" description="Low complexity" evidence="2">
    <location>
        <begin position="190"/>
        <end position="204"/>
    </location>
</feature>
<evidence type="ECO:0008006" key="6">
    <source>
        <dbReference type="Google" id="ProtNLM"/>
    </source>
</evidence>
<comment type="caution">
    <text evidence="4">The sequence shown here is derived from an EMBL/GenBank/DDBJ whole genome shotgun (WGS) entry which is preliminary data.</text>
</comment>
<evidence type="ECO:0000256" key="3">
    <source>
        <dbReference type="SAM" id="Phobius"/>
    </source>
</evidence>
<reference evidence="4" key="1">
    <citation type="submission" date="2023-09" db="EMBL/GenBank/DDBJ databases">
        <title>Paucibacter sp. APW11 Genome sequencing and assembly.</title>
        <authorList>
            <person name="Kim I."/>
        </authorList>
    </citation>
    <scope>NUCLEOTIDE SEQUENCE</scope>
    <source>
        <strain evidence="4">APW11</strain>
    </source>
</reference>
<name>A0ABU3P857_9BURK</name>
<evidence type="ECO:0000313" key="5">
    <source>
        <dbReference type="Proteomes" id="UP001246372"/>
    </source>
</evidence>
<dbReference type="EMBL" id="JAVXZY010000002">
    <property type="protein sequence ID" value="MDT8998754.1"/>
    <property type="molecule type" value="Genomic_DNA"/>
</dbReference>
<protein>
    <recommendedName>
        <fullName evidence="6">Fimbrial assembly protein</fullName>
    </recommendedName>
</protein>